<comment type="function">
    <text evidence="1">May be involved in recombinational repair of damaged DNA.</text>
</comment>
<feature type="domain" description="Rad50/SbcC-type AAA" evidence="11">
    <location>
        <begin position="5"/>
        <end position="50"/>
    </location>
</feature>
<dbReference type="GO" id="GO:0043590">
    <property type="term" value="C:bacterial nucleoid"/>
    <property type="evidence" value="ECO:0007669"/>
    <property type="project" value="TreeGrafter"/>
</dbReference>
<proteinExistence type="inferred from homology"/>
<evidence type="ECO:0000256" key="7">
    <source>
        <dbReference type="ARBA" id="ARBA00023204"/>
    </source>
</evidence>
<keyword evidence="9" id="KW-0175">Coiled coil</keyword>
<gene>
    <name evidence="12" type="primary">recN</name>
    <name evidence="12" type="ORF">A6302_04106</name>
</gene>
<dbReference type="GO" id="GO:0006310">
    <property type="term" value="P:DNA recombination"/>
    <property type="evidence" value="ECO:0007669"/>
    <property type="project" value="InterPro"/>
</dbReference>
<keyword evidence="7" id="KW-0234">DNA repair</keyword>
<feature type="coiled-coil region" evidence="9">
    <location>
        <begin position="166"/>
        <end position="200"/>
    </location>
</feature>
<evidence type="ECO:0000256" key="4">
    <source>
        <dbReference type="ARBA" id="ARBA00022741"/>
    </source>
</evidence>
<sequence length="487" mass="52382">MLLSLAIRDIVLIERLDIAFSGGLTVLTGETGAGKSILLDALSLALGGRGDAGLVRHGAAQGQVTAVFELSADHPVRTLLADNDVPDDGDLILRRVQTADGRTRAFVNDQTVSATLLRRIGAGLVEIHGQHDDRALVDPAQHRALLDAFGGLEHLATAVSGAFRDWRGAERALAELEGRIEAARREADYLRASVEELHALAPMPGEETELSEKRAVMMRGEKIASELAEAAEHLAGTGSPIPSLSSLMRRLERKGAEVGALLEEPLACLSAALDQLEEARAGFERALRESEFDPAVLEATEERLFKIRAASRKYDVASDDLSVLAVKMADDLSEIDAGEERLSELARTADAAKARYDALAAELSERRGETARHLETAVAAELPALKLERAQFIVTQTADPASRAAEGIDLIEFWVRTNPGTRPGPMMKVASGGELSRFLLALKVSLADKGSARRWCSTRSTPASAARWPRRSAPGSPGSARRCRYCR</sequence>
<evidence type="ECO:0000256" key="6">
    <source>
        <dbReference type="ARBA" id="ARBA00022840"/>
    </source>
</evidence>
<dbReference type="GO" id="GO:0005524">
    <property type="term" value="F:ATP binding"/>
    <property type="evidence" value="ECO:0007669"/>
    <property type="project" value="UniProtKB-KW"/>
</dbReference>
<comment type="caution">
    <text evidence="12">The sequence shown here is derived from an EMBL/GenBank/DDBJ whole genome shotgun (WGS) entry which is preliminary data.</text>
</comment>
<dbReference type="InterPro" id="IPR027417">
    <property type="entry name" value="P-loop_NTPase"/>
</dbReference>
<name>A0A1E3GX69_9HYPH</name>
<dbReference type="GO" id="GO:0016887">
    <property type="term" value="F:ATP hydrolysis activity"/>
    <property type="evidence" value="ECO:0007669"/>
    <property type="project" value="InterPro"/>
</dbReference>
<evidence type="ECO:0000259" key="11">
    <source>
        <dbReference type="Pfam" id="PF13476"/>
    </source>
</evidence>
<dbReference type="AlphaFoldDB" id="A0A1E3GX69"/>
<evidence type="ECO:0000256" key="10">
    <source>
        <dbReference type="SAM" id="MobiDB-lite"/>
    </source>
</evidence>
<dbReference type="Gene3D" id="3.40.50.300">
    <property type="entry name" value="P-loop containing nucleotide triphosphate hydrolases"/>
    <property type="match status" value="2"/>
</dbReference>
<dbReference type="GO" id="GO:0009432">
    <property type="term" value="P:SOS response"/>
    <property type="evidence" value="ECO:0007669"/>
    <property type="project" value="TreeGrafter"/>
</dbReference>
<dbReference type="InterPro" id="IPR038729">
    <property type="entry name" value="Rad50/SbcC_AAA"/>
</dbReference>
<keyword evidence="13" id="KW-1185">Reference proteome</keyword>
<dbReference type="SUPFAM" id="SSF52540">
    <property type="entry name" value="P-loop containing nucleoside triphosphate hydrolases"/>
    <property type="match status" value="2"/>
</dbReference>
<dbReference type="Pfam" id="PF13476">
    <property type="entry name" value="AAA_23"/>
    <property type="match status" value="1"/>
</dbReference>
<dbReference type="PANTHER" id="PTHR11059">
    <property type="entry name" value="DNA REPAIR PROTEIN RECN"/>
    <property type="match status" value="1"/>
</dbReference>
<accession>A0A1E3GX69</accession>
<evidence type="ECO:0000313" key="13">
    <source>
        <dbReference type="Proteomes" id="UP000094622"/>
    </source>
</evidence>
<evidence type="ECO:0000256" key="5">
    <source>
        <dbReference type="ARBA" id="ARBA00022763"/>
    </source>
</evidence>
<keyword evidence="4" id="KW-0547">Nucleotide-binding</keyword>
<feature type="compositionally biased region" description="Low complexity" evidence="10">
    <location>
        <begin position="459"/>
        <end position="480"/>
    </location>
</feature>
<evidence type="ECO:0000256" key="1">
    <source>
        <dbReference type="ARBA" id="ARBA00003618"/>
    </source>
</evidence>
<reference evidence="12 13" key="1">
    <citation type="submission" date="2016-07" db="EMBL/GenBank/DDBJ databases">
        <title>Draft Genome Sequence of Methylobrevis pamukkalensis PK2.</title>
        <authorList>
            <person name="Vasilenko O.V."/>
            <person name="Doronina N.V."/>
            <person name="Shmareva M.N."/>
            <person name="Tarlachkov S.V."/>
            <person name="Mustakhimov I."/>
            <person name="Trotsenko Y.A."/>
        </authorList>
    </citation>
    <scope>NUCLEOTIDE SEQUENCE [LARGE SCALE GENOMIC DNA]</scope>
    <source>
        <strain evidence="12 13">PK2</strain>
    </source>
</reference>
<feature type="region of interest" description="Disordered" evidence="10">
    <location>
        <begin position="458"/>
        <end position="481"/>
    </location>
</feature>
<protein>
    <recommendedName>
        <fullName evidence="3">DNA repair protein RecN</fullName>
    </recommendedName>
    <alternativeName>
        <fullName evidence="8">Recombination protein N</fullName>
    </alternativeName>
</protein>
<dbReference type="Proteomes" id="UP000094622">
    <property type="component" value="Unassembled WGS sequence"/>
</dbReference>
<dbReference type="EMBL" id="MCRJ01000155">
    <property type="protein sequence ID" value="ODN68594.1"/>
    <property type="molecule type" value="Genomic_DNA"/>
</dbReference>
<evidence type="ECO:0000256" key="3">
    <source>
        <dbReference type="ARBA" id="ARBA00021315"/>
    </source>
</evidence>
<keyword evidence="6" id="KW-0067">ATP-binding</keyword>
<feature type="coiled-coil region" evidence="9">
    <location>
        <begin position="335"/>
        <end position="362"/>
    </location>
</feature>
<dbReference type="GO" id="GO:0006302">
    <property type="term" value="P:double-strand break repair"/>
    <property type="evidence" value="ECO:0007669"/>
    <property type="project" value="InterPro"/>
</dbReference>
<organism evidence="12 13">
    <name type="scientific">Methylobrevis pamukkalensis</name>
    <dbReference type="NCBI Taxonomy" id="1439726"/>
    <lineage>
        <taxon>Bacteria</taxon>
        <taxon>Pseudomonadati</taxon>
        <taxon>Pseudomonadota</taxon>
        <taxon>Alphaproteobacteria</taxon>
        <taxon>Hyphomicrobiales</taxon>
        <taxon>Pleomorphomonadaceae</taxon>
        <taxon>Methylobrevis</taxon>
    </lineage>
</organism>
<evidence type="ECO:0000256" key="2">
    <source>
        <dbReference type="ARBA" id="ARBA00009441"/>
    </source>
</evidence>
<evidence type="ECO:0000256" key="8">
    <source>
        <dbReference type="ARBA" id="ARBA00033408"/>
    </source>
</evidence>
<evidence type="ECO:0000256" key="9">
    <source>
        <dbReference type="SAM" id="Coils"/>
    </source>
</evidence>
<evidence type="ECO:0000313" key="12">
    <source>
        <dbReference type="EMBL" id="ODN68594.1"/>
    </source>
</evidence>
<dbReference type="PATRIC" id="fig|1439726.3.peg.4342"/>
<dbReference type="InterPro" id="IPR004604">
    <property type="entry name" value="DNA_recomb/repair_RecN"/>
</dbReference>
<dbReference type="FunFam" id="3.40.50.300:FF:000319">
    <property type="entry name" value="DNA repair protein RecN"/>
    <property type="match status" value="1"/>
</dbReference>
<feature type="coiled-coil region" evidence="9">
    <location>
        <begin position="266"/>
        <end position="293"/>
    </location>
</feature>
<keyword evidence="5" id="KW-0227">DNA damage</keyword>
<dbReference type="CDD" id="cd03241">
    <property type="entry name" value="ABC_RecN"/>
    <property type="match status" value="1"/>
</dbReference>
<comment type="similarity">
    <text evidence="2">Belongs to the RecN family.</text>
</comment>
<dbReference type="PANTHER" id="PTHR11059:SF0">
    <property type="entry name" value="DNA REPAIR PROTEIN RECN"/>
    <property type="match status" value="1"/>
</dbReference>